<gene>
    <name evidence="2" type="ORF">BN1051_02029</name>
</gene>
<feature type="domain" description="DUF4166" evidence="1">
    <location>
        <begin position="16"/>
        <end position="198"/>
    </location>
</feature>
<dbReference type="PATRIC" id="fig|1461584.3.peg.2007"/>
<name>A0A078MTF7_9MICC</name>
<organism evidence="2">
    <name type="scientific">Arthrobacter saudimassiliensis</name>
    <dbReference type="NCBI Taxonomy" id="1461584"/>
    <lineage>
        <taxon>Bacteria</taxon>
        <taxon>Bacillati</taxon>
        <taxon>Actinomycetota</taxon>
        <taxon>Actinomycetes</taxon>
        <taxon>Micrococcales</taxon>
        <taxon>Micrococcaceae</taxon>
        <taxon>Arthrobacter</taxon>
    </lineage>
</organism>
<dbReference type="EMBL" id="LN483071">
    <property type="protein sequence ID" value="CEA08672.1"/>
    <property type="molecule type" value="Genomic_DNA"/>
</dbReference>
<accession>A0A078MTF7</accession>
<dbReference type="Pfam" id="PF13761">
    <property type="entry name" value="DUF4166"/>
    <property type="match status" value="1"/>
</dbReference>
<dbReference type="AlphaFoldDB" id="A0A078MTF7"/>
<protein>
    <recommendedName>
        <fullName evidence="1">DUF4166 domain-containing protein</fullName>
    </recommendedName>
</protein>
<evidence type="ECO:0000313" key="2">
    <source>
        <dbReference type="EMBL" id="CEA08672.1"/>
    </source>
</evidence>
<sequence>MSGIYREVLGSAFDRLRPELRDYFSLPVGAVGTGTGTFARAGCPRPALRPLMRAVPLRGAFFGDYGEQVPFSIENRAHRDAAGRPALTAVRTFRFPSATRIFEDTTTLVAPGRLQDALGTGRRLVTGLALSPRADGALVMDSFGAALHLGPVRVPLPGPVGASARVVQWWDAASGRFRISAEVRQRQLGTVFVYDGAFDYAVG</sequence>
<evidence type="ECO:0000259" key="1">
    <source>
        <dbReference type="Pfam" id="PF13761"/>
    </source>
</evidence>
<reference evidence="2" key="1">
    <citation type="submission" date="2014-07" db="EMBL/GenBank/DDBJ databases">
        <authorList>
            <person name="Urmite Genomes Urmite Genomes"/>
        </authorList>
    </citation>
    <scope>NUCLEOTIDE SEQUENCE</scope>
    <source>
        <strain evidence="2">11W110_air</strain>
    </source>
</reference>
<proteinExistence type="predicted"/>
<dbReference type="InterPro" id="IPR025311">
    <property type="entry name" value="DUF4166"/>
</dbReference>